<evidence type="ECO:0000256" key="2">
    <source>
        <dbReference type="SAM" id="Phobius"/>
    </source>
</evidence>
<keyword evidence="2" id="KW-0812">Transmembrane</keyword>
<gene>
    <name evidence="4" type="ORF">E2F48_04265</name>
</gene>
<feature type="region of interest" description="Disordered" evidence="1">
    <location>
        <begin position="66"/>
        <end position="118"/>
    </location>
</feature>
<dbReference type="RefSeq" id="WP_133402784.1">
    <property type="nucleotide sequence ID" value="NZ_SMTK01000002.1"/>
</dbReference>
<evidence type="ECO:0000256" key="1">
    <source>
        <dbReference type="SAM" id="MobiDB-lite"/>
    </source>
</evidence>
<feature type="transmembrane region" description="Helical" evidence="2">
    <location>
        <begin position="34"/>
        <end position="55"/>
    </location>
</feature>
<dbReference type="Pfam" id="PF13399">
    <property type="entry name" value="LytR_C"/>
    <property type="match status" value="1"/>
</dbReference>
<evidence type="ECO:0000313" key="5">
    <source>
        <dbReference type="Proteomes" id="UP000295411"/>
    </source>
</evidence>
<feature type="compositionally biased region" description="Low complexity" evidence="1">
    <location>
        <begin position="66"/>
        <end position="85"/>
    </location>
</feature>
<comment type="caution">
    <text evidence="4">The sequence shown here is derived from an EMBL/GenBank/DDBJ whole genome shotgun (WGS) entry which is preliminary data.</text>
</comment>
<organism evidence="4 5">
    <name type="scientific">Arthrobacter crusticola</name>
    <dbReference type="NCBI Taxonomy" id="2547960"/>
    <lineage>
        <taxon>Bacteria</taxon>
        <taxon>Bacillati</taxon>
        <taxon>Actinomycetota</taxon>
        <taxon>Actinomycetes</taxon>
        <taxon>Micrococcales</taxon>
        <taxon>Micrococcaceae</taxon>
        <taxon>Arthrobacter</taxon>
    </lineage>
</organism>
<evidence type="ECO:0000259" key="3">
    <source>
        <dbReference type="Pfam" id="PF13399"/>
    </source>
</evidence>
<protein>
    <submittedName>
        <fullName evidence="4">LytR family transcriptional regulator</fullName>
    </submittedName>
</protein>
<dbReference type="Gene3D" id="3.30.70.2390">
    <property type="match status" value="1"/>
</dbReference>
<dbReference type="InterPro" id="IPR027381">
    <property type="entry name" value="LytR/CpsA/Psr_C"/>
</dbReference>
<name>A0A4R5TZ21_9MICC</name>
<dbReference type="OrthoDB" id="4966791at2"/>
<accession>A0A4R5TZ21</accession>
<keyword evidence="2" id="KW-0472">Membrane</keyword>
<proteinExistence type="predicted"/>
<feature type="compositionally biased region" description="Low complexity" evidence="1">
    <location>
        <begin position="95"/>
        <end position="106"/>
    </location>
</feature>
<dbReference type="AlphaFoldDB" id="A0A4R5TZ21"/>
<feature type="domain" description="LytR/CpsA/Psr regulator C-terminal" evidence="3">
    <location>
        <begin position="124"/>
        <end position="206"/>
    </location>
</feature>
<keyword evidence="2" id="KW-1133">Transmembrane helix</keyword>
<reference evidence="4 5" key="1">
    <citation type="submission" date="2019-03" db="EMBL/GenBank/DDBJ databases">
        <title>Arthrobacter sp. nov., an bacterium isolated from biocrust in Mu Us Desert.</title>
        <authorList>
            <person name="Lixiong L."/>
        </authorList>
    </citation>
    <scope>NUCLEOTIDE SEQUENCE [LARGE SCALE GENOMIC DNA]</scope>
    <source>
        <strain evidence="4 5">SLN-3</strain>
    </source>
</reference>
<dbReference type="Proteomes" id="UP000295411">
    <property type="component" value="Unassembled WGS sequence"/>
</dbReference>
<keyword evidence="5" id="KW-1185">Reference proteome</keyword>
<dbReference type="EMBL" id="SMTK01000002">
    <property type="protein sequence ID" value="TDK26421.1"/>
    <property type="molecule type" value="Genomic_DNA"/>
</dbReference>
<sequence length="209" mass="20583">MSKYPQDEFDRIPETASRQGVHRERLVAVRGSGLGLKIAVGVLALLVGLAAYFLLPRLELGGAGSASAANAGSAAASTPAPTGSSDRLRSPEPGSPEATGTAAPSAPATPSPDPTPASVDKAQKVNVLNSTGVPGLAGTVVGRLAADGWTGALPGNWAGSPLEGSVVFYNGAEQRAGAEAVASALGIAAVQDGAGVSPDLTVVIGPELQ</sequence>
<evidence type="ECO:0000313" key="4">
    <source>
        <dbReference type="EMBL" id="TDK26421.1"/>
    </source>
</evidence>